<dbReference type="OrthoDB" id="1918at2759"/>
<gene>
    <name evidence="2" type="ORF">Acr_00g0007110</name>
    <name evidence="3" type="ORF">Acr_00g0031570</name>
</gene>
<reference evidence="2" key="2">
    <citation type="submission" date="2020-08" db="EMBL/GenBank/DDBJ databases">
        <title>De Novo Assembly of kiwifruit Actinidia rufa.</title>
        <authorList>
            <person name="Sugita-Konishi S."/>
            <person name="Sato K."/>
            <person name="Mori E."/>
            <person name="Abe Y."/>
            <person name="Kisaki G."/>
            <person name="Hamano K."/>
            <person name="Suezawa K."/>
            <person name="Otani M."/>
            <person name="Fukuda T."/>
            <person name="Manabe T."/>
            <person name="Gomi K."/>
            <person name="Tabuchi M."/>
            <person name="Akimitsu K."/>
            <person name="Kataoka I."/>
        </authorList>
    </citation>
    <scope>NUCLEOTIDE SEQUENCE</scope>
    <source>
        <strain evidence="4">cv. Fuchu</strain>
        <strain evidence="2">Fuchu</strain>
    </source>
</reference>
<dbReference type="AlphaFoldDB" id="A0A7J0D899"/>
<protein>
    <submittedName>
        <fullName evidence="2">Uncharacterized protein</fullName>
    </submittedName>
</protein>
<organism evidence="2 4">
    <name type="scientific">Actinidia rufa</name>
    <dbReference type="NCBI Taxonomy" id="165716"/>
    <lineage>
        <taxon>Eukaryota</taxon>
        <taxon>Viridiplantae</taxon>
        <taxon>Streptophyta</taxon>
        <taxon>Embryophyta</taxon>
        <taxon>Tracheophyta</taxon>
        <taxon>Spermatophyta</taxon>
        <taxon>Magnoliopsida</taxon>
        <taxon>eudicotyledons</taxon>
        <taxon>Gunneridae</taxon>
        <taxon>Pentapetalae</taxon>
        <taxon>asterids</taxon>
        <taxon>Ericales</taxon>
        <taxon>Actinidiaceae</taxon>
        <taxon>Actinidia</taxon>
    </lineage>
</organism>
<comment type="caution">
    <text evidence="2">The sequence shown here is derived from an EMBL/GenBank/DDBJ whole genome shotgun (WGS) entry which is preliminary data.</text>
</comment>
<sequence>MPPPKASRGLSLFGRGDSAEKANNRGGSVAPPPSLKVRTDRDVYRPGDPVLVTIEIRNNVNTSSSGSYAEYSLLLEKLTFEMKGIKKLDTQWFTTQKPIPDLKQRRGLFLRQIMRLSSPISILIEIA</sequence>
<dbReference type="EMBL" id="BJWL01000091">
    <property type="protein sequence ID" value="GFS29529.1"/>
    <property type="molecule type" value="Genomic_DNA"/>
</dbReference>
<evidence type="ECO:0000313" key="4">
    <source>
        <dbReference type="Proteomes" id="UP000585474"/>
    </source>
</evidence>
<keyword evidence="4" id="KW-1185">Reference proteome</keyword>
<reference evidence="4" key="1">
    <citation type="submission" date="2019-07" db="EMBL/GenBank/DDBJ databases">
        <title>De Novo Assembly of kiwifruit Actinidia rufa.</title>
        <authorList>
            <person name="Sugita-Konishi S."/>
            <person name="Sato K."/>
            <person name="Mori E."/>
            <person name="Abe Y."/>
            <person name="Kisaki G."/>
            <person name="Hamano K."/>
            <person name="Suezawa K."/>
            <person name="Otani M."/>
            <person name="Fukuda T."/>
            <person name="Manabe T."/>
            <person name="Gomi K."/>
            <person name="Tabuchi M."/>
            <person name="Akimitsu K."/>
            <person name="Kataoka I."/>
        </authorList>
    </citation>
    <scope>NUCLEOTIDE SEQUENCE [LARGE SCALE GENOMIC DNA]</scope>
    <source>
        <strain evidence="4">cv. Fuchu</strain>
    </source>
</reference>
<proteinExistence type="predicted"/>
<dbReference type="Proteomes" id="UP000585474">
    <property type="component" value="Unassembled WGS sequence"/>
</dbReference>
<dbReference type="EMBL" id="BJWL01000200">
    <property type="protein sequence ID" value="GFS33978.1"/>
    <property type="molecule type" value="Genomic_DNA"/>
</dbReference>
<feature type="region of interest" description="Disordered" evidence="1">
    <location>
        <begin position="1"/>
        <end position="41"/>
    </location>
</feature>
<dbReference type="PANTHER" id="PTHR12507">
    <property type="entry name" value="REDUCED GROWTH PHENOTYPE 1 RGP1, YEAST -RELATED"/>
    <property type="match status" value="1"/>
</dbReference>
<evidence type="ECO:0000313" key="3">
    <source>
        <dbReference type="EMBL" id="GFS33978.1"/>
    </source>
</evidence>
<accession>A0A7J0D899</accession>
<dbReference type="InterPro" id="IPR014848">
    <property type="entry name" value="Rgp1"/>
</dbReference>
<evidence type="ECO:0000256" key="1">
    <source>
        <dbReference type="SAM" id="MobiDB-lite"/>
    </source>
</evidence>
<evidence type="ECO:0000313" key="2">
    <source>
        <dbReference type="EMBL" id="GFS29529.1"/>
    </source>
</evidence>
<name>A0A7J0D899_9ERIC</name>